<evidence type="ECO:0000259" key="1">
    <source>
        <dbReference type="Pfam" id="PF06985"/>
    </source>
</evidence>
<dbReference type="PANTHER" id="PTHR10622">
    <property type="entry name" value="HET DOMAIN-CONTAINING PROTEIN"/>
    <property type="match status" value="1"/>
</dbReference>
<organism evidence="2 3">
    <name type="scientific">Echria macrotheca</name>
    <dbReference type="NCBI Taxonomy" id="438768"/>
    <lineage>
        <taxon>Eukaryota</taxon>
        <taxon>Fungi</taxon>
        <taxon>Dikarya</taxon>
        <taxon>Ascomycota</taxon>
        <taxon>Pezizomycotina</taxon>
        <taxon>Sordariomycetes</taxon>
        <taxon>Sordariomycetidae</taxon>
        <taxon>Sordariales</taxon>
        <taxon>Schizotheciaceae</taxon>
        <taxon>Echria</taxon>
    </lineage>
</organism>
<reference evidence="2" key="1">
    <citation type="submission" date="2023-06" db="EMBL/GenBank/DDBJ databases">
        <title>Genome-scale phylogeny and comparative genomics of the fungal order Sordariales.</title>
        <authorList>
            <consortium name="Lawrence Berkeley National Laboratory"/>
            <person name="Hensen N."/>
            <person name="Bonometti L."/>
            <person name="Westerberg I."/>
            <person name="Brannstrom I.O."/>
            <person name="Guillou S."/>
            <person name="Cros-Aarteil S."/>
            <person name="Calhoun S."/>
            <person name="Haridas S."/>
            <person name="Kuo A."/>
            <person name="Mondo S."/>
            <person name="Pangilinan J."/>
            <person name="Riley R."/>
            <person name="Labutti K."/>
            <person name="Andreopoulos B."/>
            <person name="Lipzen A."/>
            <person name="Chen C."/>
            <person name="Yanf M."/>
            <person name="Daum C."/>
            <person name="Ng V."/>
            <person name="Clum A."/>
            <person name="Steindorff A."/>
            <person name="Ohm R."/>
            <person name="Martin F."/>
            <person name="Silar P."/>
            <person name="Natvig D."/>
            <person name="Lalanne C."/>
            <person name="Gautier V."/>
            <person name="Ament-Velasquez S.L."/>
            <person name="Kruys A."/>
            <person name="Hutchinson M.I."/>
            <person name="Powell A.J."/>
            <person name="Barry K."/>
            <person name="Miller A.N."/>
            <person name="Grigoriev I.V."/>
            <person name="Debuchy R."/>
            <person name="Gladieux P."/>
            <person name="Thoren M.H."/>
            <person name="Johannesson H."/>
        </authorList>
    </citation>
    <scope>NUCLEOTIDE SEQUENCE</scope>
    <source>
        <strain evidence="2">PSN4</strain>
    </source>
</reference>
<dbReference type="AlphaFoldDB" id="A0AAJ0FCB8"/>
<sequence>MRLLNAQDLTLKEFFSRVPPYAILSHTWGSEEVTFQDMGIGLQHAGTKKGFAKIKGCCELAWKRGFQWVWIDTCCIDKTSSSELSEAINSMYRWYKESSVCFAYLVDVPTSLAGPFLPDLPSSPLLPDRASPDEAREQSEFTNSRWFQRGWTLQELIAPNTLEFYAADWAEIGTKASLAKLIHRRTNIHIDVIRGSRSPLQFPAATRMSWCTKRITSRVEDMAYCLLGLFDVNMPLLYGEGHRAFKRLQEEIFLRSEPYSLLVHSQVPGAFLASHPMWFYKVSASTATGMPDDTGYYNVRNIKSRLKVLPWAELNEASDSWTSFEAPQLTSRGILTTLLTIPLPPRSGQTTQETASESTEYLAWTFTKAGDNPVCIILDVPHAVDDLMSRHVNDSAAAAIRTAKRAYFHSVMLVPALALAHFRPMKLYLATTPFRLRADIIGSDRLLASAIPVIFECPHDRIQITNRYPMPESHMSFPGKYWFGQESESKDHGGLRRLDFEVVVDAGSTGRGHCAIVILFSPDGSESRCAVSAIAKDAKLGGPEYCSLAEACLSDRSVCPVGSKLSLRLAIRRTITGVLDASTDGRALLASLSVVER</sequence>
<protein>
    <submittedName>
        <fullName evidence="2">Heterokaryon incompatibility protein-domain-containing protein</fullName>
    </submittedName>
</protein>
<dbReference type="InterPro" id="IPR010730">
    <property type="entry name" value="HET"/>
</dbReference>
<dbReference type="PANTHER" id="PTHR10622:SF10">
    <property type="entry name" value="HET DOMAIN-CONTAINING PROTEIN"/>
    <property type="match status" value="1"/>
</dbReference>
<evidence type="ECO:0000313" key="3">
    <source>
        <dbReference type="Proteomes" id="UP001239445"/>
    </source>
</evidence>
<name>A0AAJ0FCB8_9PEZI</name>
<feature type="domain" description="Heterokaryon incompatibility" evidence="1">
    <location>
        <begin position="21"/>
        <end position="155"/>
    </location>
</feature>
<dbReference type="EMBL" id="MU839829">
    <property type="protein sequence ID" value="KAK1758188.1"/>
    <property type="molecule type" value="Genomic_DNA"/>
</dbReference>
<gene>
    <name evidence="2" type="ORF">QBC47DRAFT_373869</name>
</gene>
<dbReference type="Pfam" id="PF06985">
    <property type="entry name" value="HET"/>
    <property type="match status" value="1"/>
</dbReference>
<comment type="caution">
    <text evidence="2">The sequence shown here is derived from an EMBL/GenBank/DDBJ whole genome shotgun (WGS) entry which is preliminary data.</text>
</comment>
<proteinExistence type="predicted"/>
<accession>A0AAJ0FCB8</accession>
<keyword evidence="3" id="KW-1185">Reference proteome</keyword>
<evidence type="ECO:0000313" key="2">
    <source>
        <dbReference type="EMBL" id="KAK1758188.1"/>
    </source>
</evidence>
<dbReference type="Proteomes" id="UP001239445">
    <property type="component" value="Unassembled WGS sequence"/>
</dbReference>